<sequence length="306" mass="33786">MLDLNDFHHFVQVVDRGGFTAAGRTLRIPKSTLSHRIQQLEAELGVRLLNRTSRRFGMTDAGQEFYRHAVAMLQQAEQAETAIRHRLTEPTGTVRFTAGMATAQFAMRDMVADFLVRFPKVNVVGHATDQAVDIVGENFDVAIRAHSAPLPDSTLVQRTLAPAPWFLFAGAAYLDAHGGLETPQDLARHPSLFMMRTGVAPSWRLRHSSEGKDEVVMPLTPRLLSDDMIGLKQAAIAGLGIVALPGYICRDDLRSGRLRRVLPHWLAGDSTLTALMPYRQGLLPSVRAFIDHLAAEVPKVVLMEVV</sequence>
<dbReference type="Gene3D" id="3.40.190.290">
    <property type="match status" value="1"/>
</dbReference>
<feature type="domain" description="HTH lysR-type" evidence="5">
    <location>
        <begin position="2"/>
        <end position="59"/>
    </location>
</feature>
<dbReference type="InterPro" id="IPR036388">
    <property type="entry name" value="WH-like_DNA-bd_sf"/>
</dbReference>
<evidence type="ECO:0000256" key="1">
    <source>
        <dbReference type="ARBA" id="ARBA00009437"/>
    </source>
</evidence>
<proteinExistence type="inferred from homology"/>
<keyword evidence="4" id="KW-0804">Transcription</keyword>
<accession>A0ABU0J2K5</accession>
<evidence type="ECO:0000259" key="5">
    <source>
        <dbReference type="PROSITE" id="PS50931"/>
    </source>
</evidence>
<comment type="caution">
    <text evidence="6">The sequence shown here is derived from an EMBL/GenBank/DDBJ whole genome shotgun (WGS) entry which is preliminary data.</text>
</comment>
<dbReference type="PROSITE" id="PS50931">
    <property type="entry name" value="HTH_LYSR"/>
    <property type="match status" value="1"/>
</dbReference>
<dbReference type="Gene3D" id="1.10.10.10">
    <property type="entry name" value="Winged helix-like DNA-binding domain superfamily/Winged helix DNA-binding domain"/>
    <property type="match status" value="1"/>
</dbReference>
<dbReference type="InterPro" id="IPR000847">
    <property type="entry name" value="LysR_HTH_N"/>
</dbReference>
<protein>
    <submittedName>
        <fullName evidence="6">DNA-binding transcriptional LysR family regulator</fullName>
    </submittedName>
</protein>
<gene>
    <name evidence="6" type="ORF">QO011_001491</name>
</gene>
<dbReference type="InterPro" id="IPR036390">
    <property type="entry name" value="WH_DNA-bd_sf"/>
</dbReference>
<evidence type="ECO:0000256" key="4">
    <source>
        <dbReference type="ARBA" id="ARBA00023163"/>
    </source>
</evidence>
<dbReference type="SUPFAM" id="SSF53850">
    <property type="entry name" value="Periplasmic binding protein-like II"/>
    <property type="match status" value="1"/>
</dbReference>
<dbReference type="InterPro" id="IPR005119">
    <property type="entry name" value="LysR_subst-bd"/>
</dbReference>
<evidence type="ECO:0000256" key="2">
    <source>
        <dbReference type="ARBA" id="ARBA00023015"/>
    </source>
</evidence>
<organism evidence="6 7">
    <name type="scientific">Labrys wisconsinensis</name>
    <dbReference type="NCBI Taxonomy" id="425677"/>
    <lineage>
        <taxon>Bacteria</taxon>
        <taxon>Pseudomonadati</taxon>
        <taxon>Pseudomonadota</taxon>
        <taxon>Alphaproteobacteria</taxon>
        <taxon>Hyphomicrobiales</taxon>
        <taxon>Xanthobacteraceae</taxon>
        <taxon>Labrys</taxon>
    </lineage>
</organism>
<keyword evidence="7" id="KW-1185">Reference proteome</keyword>
<dbReference type="RefSeq" id="WP_307269767.1">
    <property type="nucleotide sequence ID" value="NZ_JAUSVX010000002.1"/>
</dbReference>
<dbReference type="PANTHER" id="PTHR30537:SF31">
    <property type="entry name" value="TRANSCRIPTIONAL REGULATOR, LYSR FAMILY"/>
    <property type="match status" value="1"/>
</dbReference>
<dbReference type="EMBL" id="JAUSVX010000002">
    <property type="protein sequence ID" value="MDQ0468491.1"/>
    <property type="molecule type" value="Genomic_DNA"/>
</dbReference>
<name>A0ABU0J2K5_9HYPH</name>
<comment type="similarity">
    <text evidence="1">Belongs to the LysR transcriptional regulatory family.</text>
</comment>
<dbReference type="Pfam" id="PF03466">
    <property type="entry name" value="LysR_substrate"/>
    <property type="match status" value="1"/>
</dbReference>
<evidence type="ECO:0000313" key="7">
    <source>
        <dbReference type="Proteomes" id="UP001242480"/>
    </source>
</evidence>
<dbReference type="Pfam" id="PF00126">
    <property type="entry name" value="HTH_1"/>
    <property type="match status" value="1"/>
</dbReference>
<reference evidence="6 7" key="1">
    <citation type="submission" date="2023-07" db="EMBL/GenBank/DDBJ databases">
        <title>Genomic Encyclopedia of Type Strains, Phase IV (KMG-IV): sequencing the most valuable type-strain genomes for metagenomic binning, comparative biology and taxonomic classification.</title>
        <authorList>
            <person name="Goeker M."/>
        </authorList>
    </citation>
    <scope>NUCLEOTIDE SEQUENCE [LARGE SCALE GENOMIC DNA]</scope>
    <source>
        <strain evidence="6 7">DSM 19619</strain>
    </source>
</reference>
<dbReference type="SUPFAM" id="SSF46785">
    <property type="entry name" value="Winged helix' DNA-binding domain"/>
    <property type="match status" value="1"/>
</dbReference>
<evidence type="ECO:0000313" key="6">
    <source>
        <dbReference type="EMBL" id="MDQ0468491.1"/>
    </source>
</evidence>
<dbReference type="GO" id="GO:0003677">
    <property type="term" value="F:DNA binding"/>
    <property type="evidence" value="ECO:0007669"/>
    <property type="project" value="UniProtKB-KW"/>
</dbReference>
<dbReference type="PANTHER" id="PTHR30537">
    <property type="entry name" value="HTH-TYPE TRANSCRIPTIONAL REGULATOR"/>
    <property type="match status" value="1"/>
</dbReference>
<keyword evidence="2" id="KW-0805">Transcription regulation</keyword>
<dbReference type="Proteomes" id="UP001242480">
    <property type="component" value="Unassembled WGS sequence"/>
</dbReference>
<dbReference type="InterPro" id="IPR058163">
    <property type="entry name" value="LysR-type_TF_proteobact-type"/>
</dbReference>
<keyword evidence="3 6" id="KW-0238">DNA-binding</keyword>
<evidence type="ECO:0000256" key="3">
    <source>
        <dbReference type="ARBA" id="ARBA00023125"/>
    </source>
</evidence>